<dbReference type="Proteomes" id="UP000605846">
    <property type="component" value="Unassembled WGS sequence"/>
</dbReference>
<protein>
    <submittedName>
        <fullName evidence="3">Plasma membrane localization protein</fullName>
    </submittedName>
</protein>
<gene>
    <name evidence="3" type="primary">EFR3_1</name>
    <name evidence="3" type="ORF">EC973_001987</name>
</gene>
<dbReference type="Pfam" id="PF21072">
    <property type="entry name" value="EFR3"/>
    <property type="match status" value="1"/>
</dbReference>
<evidence type="ECO:0000256" key="2">
    <source>
        <dbReference type="SAM" id="MobiDB-lite"/>
    </source>
</evidence>
<evidence type="ECO:0000313" key="3">
    <source>
        <dbReference type="EMBL" id="KAF7723476.1"/>
    </source>
</evidence>
<dbReference type="EMBL" id="JABAYA010000150">
    <property type="protein sequence ID" value="KAF7723476.1"/>
    <property type="molecule type" value="Genomic_DNA"/>
</dbReference>
<reference evidence="3" key="1">
    <citation type="submission" date="2020-01" db="EMBL/GenBank/DDBJ databases">
        <title>Genome Sequencing of Three Apophysomyces-Like Fungal Strains Confirms a Novel Fungal Genus in the Mucoromycota with divergent Burkholderia-like Endosymbiotic Bacteria.</title>
        <authorList>
            <person name="Stajich J.E."/>
            <person name="Macias A.M."/>
            <person name="Carter-House D."/>
            <person name="Lovett B."/>
            <person name="Kasson L.R."/>
            <person name="Berry K."/>
            <person name="Grigoriev I."/>
            <person name="Chang Y."/>
            <person name="Spatafora J."/>
            <person name="Kasson M.T."/>
        </authorList>
    </citation>
    <scope>NUCLEOTIDE SEQUENCE</scope>
    <source>
        <strain evidence="3">NRRL A-21654</strain>
    </source>
</reference>
<dbReference type="AlphaFoldDB" id="A0A8H7EM12"/>
<comment type="similarity">
    <text evidence="1">Belongs to the EFR3 family.</text>
</comment>
<dbReference type="InterPro" id="IPR039786">
    <property type="entry name" value="EFR3"/>
</dbReference>
<evidence type="ECO:0000256" key="1">
    <source>
        <dbReference type="ARBA" id="ARBA00010216"/>
    </source>
</evidence>
<name>A0A8H7EM12_9FUNG</name>
<sequence length="1216" mass="138411">MILDTRDIELIDQTCETFIVFCDYHDGSTLGVDADFTSDFETLIKKFADFCNYINTDDAVVLKMRYIGHRAMQACVTSLSLHAFNFKVQLGTILLPLVLRLFASKKHVNVMARSCMSIDIRRSATKNDDIDKNTVDCLAAQTLSMLFNRLNGGAIRIALTSLFGFMDTKEKWWPPDFVVSFLELVLDSLQPQYRYLLVYEVLQQLDSVPVSNDTKRACLISILDKLLNADAPLLGISILEVLNSLFTILIKTLQGREFQEERPDKEDIQGTCHFFIDQGLIHSIGGLASKTYYQNQLDDVTGYVIAKLRANTTLDEVDGLRLNDYRRVALKCLDSIITANEKWIQQEIKSGQTPSQDSTISLGTWTPALGLLTDKAEVRIDFARILNQYLKASSTPSNGIEQSQFPEHKLRQCSDFNFISNLHQTIIYWIKLEDLNVPDIIAVRAILCSLIQRLGVDGIVKTTSLVFELQDMVSRGDIKGVSCQRAIVAMVVDWFWQVGVQHNIERLTDYMTHITEERKMLNECSTIPFPSSFDIPVQKSYFEKLEPVNDKAVTKFVDRHRVVEIVSNDGKFRDEEDTHGLDLESKLYAEWGSDAYMNHKRMFRIKPARDMDEHKPRLMNLWPNMTMDELPNAKKQLIKVETLKEALATQVLVNESLEADEESTQNMSVNSLVKRSKVERKDMNTLLSQLNIEPKAQSNHTDDGNQPGDDDDSILFPDPDIEGTKLPQTQYKANVSSLVQVMLFCDLEPSFCTKVQTAFAAATVEFIKVVNIKNSLVLTSYYYRFCDNQCLNDTIAWAEPASQFTLPFQDGADLNYIYPQALAKQLVPYGHTSSWDDWDIVMAINHDYYLSEVNLNKAYENGWTGAGVPPGGKFWFQNDSTIRSGQVDLKYVFLHEILHGAGFVSSWADYFSHEASPFRQLLQDVMDLIELQLLTPSPLWYIKKQMGPIYMIGFQPTMIFDKFLMNVDSQDNRSSRQSLADLGFDMQNFCVESETENAYISNFVQLFNRYGKSIPARELWLSISRNQTLEFEFAPPAITNSSFNSNRYLKEKYTHMILATGSGAMNSRLEQGDLIFRPSLSNAHVDQLYAFTPDFLMTDHFRTGQTLEEIVKDAYEDQEVITYPVTLNGTVINQVYQSPIGPGILRMLDTMGYSTVLTNTNYSIDTKIDETIRAHPVCDNNNFRSMKAPSSVSNGITHFDSYLLIVSFLLSWLLFL</sequence>
<accession>A0A8H7EM12</accession>
<dbReference type="InterPro" id="IPR049150">
    <property type="entry name" value="EFR3_HEAT-like_rpt"/>
</dbReference>
<keyword evidence="4" id="KW-1185">Reference proteome</keyword>
<dbReference type="PANTHER" id="PTHR47766:SF1">
    <property type="entry name" value="PROTEIN EFR3"/>
    <property type="match status" value="1"/>
</dbReference>
<organism evidence="3 4">
    <name type="scientific">Apophysomyces ossiformis</name>
    <dbReference type="NCBI Taxonomy" id="679940"/>
    <lineage>
        <taxon>Eukaryota</taxon>
        <taxon>Fungi</taxon>
        <taxon>Fungi incertae sedis</taxon>
        <taxon>Mucoromycota</taxon>
        <taxon>Mucoromycotina</taxon>
        <taxon>Mucoromycetes</taxon>
        <taxon>Mucorales</taxon>
        <taxon>Mucorineae</taxon>
        <taxon>Mucoraceae</taxon>
        <taxon>Apophysomyces</taxon>
    </lineage>
</organism>
<dbReference type="PANTHER" id="PTHR47766">
    <property type="entry name" value="PROTEIN EFR3"/>
    <property type="match status" value="1"/>
</dbReference>
<feature type="region of interest" description="Disordered" evidence="2">
    <location>
        <begin position="691"/>
        <end position="719"/>
    </location>
</feature>
<dbReference type="GO" id="GO:0072659">
    <property type="term" value="P:protein localization to plasma membrane"/>
    <property type="evidence" value="ECO:0007669"/>
    <property type="project" value="InterPro"/>
</dbReference>
<comment type="caution">
    <text evidence="3">The sequence shown here is derived from an EMBL/GenBank/DDBJ whole genome shotgun (WGS) entry which is preliminary data.</text>
</comment>
<evidence type="ECO:0000313" key="4">
    <source>
        <dbReference type="Proteomes" id="UP000605846"/>
    </source>
</evidence>
<proteinExistence type="inferred from homology"/>
<dbReference type="OrthoDB" id="19232at2759"/>